<keyword evidence="2" id="KW-1185">Reference proteome</keyword>
<organism evidence="1 2">
    <name type="scientific">Atta colombica</name>
    <dbReference type="NCBI Taxonomy" id="520822"/>
    <lineage>
        <taxon>Eukaryota</taxon>
        <taxon>Metazoa</taxon>
        <taxon>Ecdysozoa</taxon>
        <taxon>Arthropoda</taxon>
        <taxon>Hexapoda</taxon>
        <taxon>Insecta</taxon>
        <taxon>Pterygota</taxon>
        <taxon>Neoptera</taxon>
        <taxon>Endopterygota</taxon>
        <taxon>Hymenoptera</taxon>
        <taxon>Apocrita</taxon>
        <taxon>Aculeata</taxon>
        <taxon>Formicoidea</taxon>
        <taxon>Formicidae</taxon>
        <taxon>Myrmicinae</taxon>
        <taxon>Atta</taxon>
    </lineage>
</organism>
<evidence type="ECO:0000313" key="1">
    <source>
        <dbReference type="EMBL" id="KYM76738.1"/>
    </source>
</evidence>
<dbReference type="EMBL" id="KQ976719">
    <property type="protein sequence ID" value="KYM76738.1"/>
    <property type="molecule type" value="Genomic_DNA"/>
</dbReference>
<evidence type="ECO:0000313" key="2">
    <source>
        <dbReference type="Proteomes" id="UP000078540"/>
    </source>
</evidence>
<name>A0A151HYY4_9HYME</name>
<reference evidence="1 2" key="1">
    <citation type="submission" date="2015-09" db="EMBL/GenBank/DDBJ databases">
        <title>Atta colombica WGS genome.</title>
        <authorList>
            <person name="Nygaard S."/>
            <person name="Hu H."/>
            <person name="Boomsma J."/>
            <person name="Zhang G."/>
        </authorList>
    </citation>
    <scope>NUCLEOTIDE SEQUENCE [LARGE SCALE GENOMIC DNA]</scope>
    <source>
        <strain evidence="1">Treedump-2</strain>
        <tissue evidence="1">Whole body</tissue>
    </source>
</reference>
<dbReference type="AlphaFoldDB" id="A0A151HYY4"/>
<gene>
    <name evidence="1" type="ORF">ALC53_12833</name>
</gene>
<dbReference type="Proteomes" id="UP000078540">
    <property type="component" value="Unassembled WGS sequence"/>
</dbReference>
<accession>A0A151HYY4</accession>
<sequence length="722" mass="84038">MCFRKLQEILQEYGGKSRDSNNSGHARQLFSRRNPTFPYTNVGEDITRDNYICYRCKHFLEIPRNLSSQPFSDGIPTFIEQCKNELNFIQAIVWLKSSIACVSKIPVKQLQQIFNEQWNTCDEYYCEDEYTDIELRSSVDKNLSSRNTIVTSTPLNICDIPCVTPQRTTRNLYARSENPRSKSLNSMSANDLNESVESLTLGNSNSCYIAARKKKKDVKSYIIPETDTESILNDNTYYDLHEHQQSFELEKDTECSMQTTSKNDIQQKNKKIIENKHIFQKNHTADVSSEYNLQARNQSNIDPMFKYNHNGEFDESFISSRSQNDVANKVDYIANKLEFDGRCLTNIVITPKNVSQMSNARNDYFEFLLDGNSQVSNISVERTQDSAYSTSRNDVFNIVEADSIIGNKRVPDIEHNYELQPCKKKTITYEKGKGSSSINAMLTFDDNPKNFMITDKNISQISNIYNGKNCEFQETRSLFCGDNEQMSDTSKNLDDVEVIARSIIGKKCTKNIDHCYELQPRKEKIFTCQKVTFPPSLTQKVVSHTNIKHCYNLRSSKNRKISQEEKVSFVRIQDTLKERKLERRKNLSERENENKDEIISTNWLNFSVESLHMEGVILASIRVILSTLCDKRMVEVYMMRQQRRNTRNYWKNSWEEEAVKAVLNISDIFTIEEKPNICIKIITMKIIKTLNEIMMWRGQLHKINCTQVYITLHIFLYLQILH</sequence>
<protein>
    <submittedName>
        <fullName evidence="1">Uncharacterized protein</fullName>
    </submittedName>
</protein>
<proteinExistence type="predicted"/>